<dbReference type="SMR" id="A0A2I2G3J2"/>
<feature type="domain" description="NADPH-dependent reductive aminase-like C-terminal" evidence="5">
    <location>
        <begin position="165"/>
        <end position="290"/>
    </location>
</feature>
<evidence type="ECO:0000259" key="5">
    <source>
        <dbReference type="Pfam" id="PF21761"/>
    </source>
</evidence>
<dbReference type="GO" id="GO:0016491">
    <property type="term" value="F:oxidoreductase activity"/>
    <property type="evidence" value="ECO:0007669"/>
    <property type="project" value="UniProtKB-KW"/>
</dbReference>
<feature type="signal peptide" evidence="3">
    <location>
        <begin position="1"/>
        <end position="18"/>
    </location>
</feature>
<feature type="domain" description="6-phosphogluconate dehydrogenase NADP-binding" evidence="4">
    <location>
        <begin position="5"/>
        <end position="123"/>
    </location>
</feature>
<dbReference type="InterPro" id="IPR048666">
    <property type="entry name" value="RedAm-like_C"/>
</dbReference>
<proteinExistence type="inferred from homology"/>
<dbReference type="GeneID" id="36557461"/>
<feature type="chain" id="PRO_5014176829" evidence="3">
    <location>
        <begin position="19"/>
        <end position="292"/>
    </location>
</feature>
<dbReference type="GO" id="GO:0000785">
    <property type="term" value="C:chromatin"/>
    <property type="evidence" value="ECO:0007669"/>
    <property type="project" value="TreeGrafter"/>
</dbReference>
<dbReference type="Gene3D" id="3.40.50.720">
    <property type="entry name" value="NAD(P)-binding Rossmann-like Domain"/>
    <property type="match status" value="1"/>
</dbReference>
<dbReference type="PIRSF" id="PIRSF000103">
    <property type="entry name" value="HIBADH"/>
    <property type="match status" value="1"/>
</dbReference>
<evidence type="ECO:0000313" key="6">
    <source>
        <dbReference type="EMBL" id="PLB47446.1"/>
    </source>
</evidence>
<evidence type="ECO:0000313" key="7">
    <source>
        <dbReference type="Proteomes" id="UP000234275"/>
    </source>
</evidence>
<accession>A0A2I2G3J2</accession>
<gene>
    <name evidence="6" type="ORF">P170DRAFT_439103</name>
</gene>
<evidence type="ECO:0000256" key="2">
    <source>
        <dbReference type="ARBA" id="ARBA00023002"/>
    </source>
</evidence>
<dbReference type="InterPro" id="IPR015815">
    <property type="entry name" value="HIBADH-related"/>
</dbReference>
<dbReference type="SUPFAM" id="SSF48179">
    <property type="entry name" value="6-phosphogluconate dehydrogenase C-terminal domain-like"/>
    <property type="match status" value="1"/>
</dbReference>
<name>A0A2I2G3J2_9EURO</name>
<sequence>MSRSISILGLGAMGTALASQFLAQNYKTIVWNRSPAKAVCLAEQGARAASTVLEALAASDMIIICLLDNKAVEETLTPSFASLSGKTGKTIIINLTNGTPNQARKLSTLITDQGAQYIHGGIMAVPVMVGTPHAILLYSGASEEIFRPLESDLSHLGVVKYFGPDAGSASLHDLALLSGMYGLFSGFFHATALAKSQGTAATDFMSILTPWLTAMTQYLGVLAKQIDDEDFATRGSNLEMQLAAVPNILTAGDDQGVSSAMILPIVQLLEKAVRDGYGGDDLSRLIEYFKLE</sequence>
<dbReference type="InterPro" id="IPR008927">
    <property type="entry name" value="6-PGluconate_DH-like_C_sf"/>
</dbReference>
<dbReference type="InterPro" id="IPR036291">
    <property type="entry name" value="NAD(P)-bd_dom_sf"/>
</dbReference>
<dbReference type="Gene3D" id="1.10.1040.10">
    <property type="entry name" value="N-(1-d-carboxylethyl)-l-norvaline Dehydrogenase, domain 2"/>
    <property type="match status" value="1"/>
</dbReference>
<comment type="caution">
    <text evidence="6">The sequence shown here is derived from an EMBL/GenBank/DDBJ whole genome shotgun (WGS) entry which is preliminary data.</text>
</comment>
<reference evidence="6 7" key="1">
    <citation type="submission" date="2016-12" db="EMBL/GenBank/DDBJ databases">
        <title>The genomes of Aspergillus section Nigri reveals drivers in fungal speciation.</title>
        <authorList>
            <consortium name="DOE Joint Genome Institute"/>
            <person name="Vesth T.C."/>
            <person name="Nybo J."/>
            <person name="Theobald S."/>
            <person name="Brandl J."/>
            <person name="Frisvad J.C."/>
            <person name="Nielsen K.F."/>
            <person name="Lyhne E.K."/>
            <person name="Kogle M.E."/>
            <person name="Kuo A."/>
            <person name="Riley R."/>
            <person name="Clum A."/>
            <person name="Nolan M."/>
            <person name="Lipzen A."/>
            <person name="Salamov A."/>
            <person name="Henrissat B."/>
            <person name="Wiebenga A."/>
            <person name="De Vries R.P."/>
            <person name="Grigoriev I.V."/>
            <person name="Mortensen U.H."/>
            <person name="Andersen M.R."/>
            <person name="Baker S.E."/>
        </authorList>
    </citation>
    <scope>NUCLEOTIDE SEQUENCE [LARGE SCALE GENOMIC DNA]</scope>
    <source>
        <strain evidence="6 7">IBT 23096</strain>
    </source>
</reference>
<keyword evidence="7" id="KW-1185">Reference proteome</keyword>
<dbReference type="SUPFAM" id="SSF51735">
    <property type="entry name" value="NAD(P)-binding Rossmann-fold domains"/>
    <property type="match status" value="1"/>
</dbReference>
<evidence type="ECO:0000256" key="3">
    <source>
        <dbReference type="SAM" id="SignalP"/>
    </source>
</evidence>
<dbReference type="EMBL" id="MSFO01000006">
    <property type="protein sequence ID" value="PLB47446.1"/>
    <property type="molecule type" value="Genomic_DNA"/>
</dbReference>
<dbReference type="PANTHER" id="PTHR43580:SF2">
    <property type="entry name" value="CYTOKINE-LIKE NUCLEAR FACTOR N-PAC"/>
    <property type="match status" value="1"/>
</dbReference>
<dbReference type="Proteomes" id="UP000234275">
    <property type="component" value="Unassembled WGS sequence"/>
</dbReference>
<keyword evidence="2" id="KW-0560">Oxidoreductase</keyword>
<dbReference type="Pfam" id="PF21761">
    <property type="entry name" value="RedAm-like_C"/>
    <property type="match status" value="1"/>
</dbReference>
<protein>
    <submittedName>
        <fullName evidence="6">NAD(P)-binding protein</fullName>
    </submittedName>
</protein>
<dbReference type="OrthoDB" id="435038at2759"/>
<evidence type="ECO:0000259" key="4">
    <source>
        <dbReference type="Pfam" id="PF03446"/>
    </source>
</evidence>
<dbReference type="RefSeq" id="XP_024702748.1">
    <property type="nucleotide sequence ID" value="XM_024849762.1"/>
</dbReference>
<dbReference type="InterPro" id="IPR013328">
    <property type="entry name" value="6PGD_dom2"/>
</dbReference>
<dbReference type="GO" id="GO:0140673">
    <property type="term" value="P:transcription elongation-coupled chromatin remodeling"/>
    <property type="evidence" value="ECO:0007669"/>
    <property type="project" value="TreeGrafter"/>
</dbReference>
<dbReference type="STRING" id="1392250.A0A2I2G3J2"/>
<comment type="similarity">
    <text evidence="1">Belongs to the HIBADH-related family. NP60 subfamily.</text>
</comment>
<dbReference type="GO" id="GO:0031491">
    <property type="term" value="F:nucleosome binding"/>
    <property type="evidence" value="ECO:0007669"/>
    <property type="project" value="TreeGrafter"/>
</dbReference>
<keyword evidence="3" id="KW-0732">Signal</keyword>
<organism evidence="6 7">
    <name type="scientific">Aspergillus steynii IBT 23096</name>
    <dbReference type="NCBI Taxonomy" id="1392250"/>
    <lineage>
        <taxon>Eukaryota</taxon>
        <taxon>Fungi</taxon>
        <taxon>Dikarya</taxon>
        <taxon>Ascomycota</taxon>
        <taxon>Pezizomycotina</taxon>
        <taxon>Eurotiomycetes</taxon>
        <taxon>Eurotiomycetidae</taxon>
        <taxon>Eurotiales</taxon>
        <taxon>Aspergillaceae</taxon>
        <taxon>Aspergillus</taxon>
        <taxon>Aspergillus subgen. Circumdati</taxon>
    </lineage>
</organism>
<evidence type="ECO:0000256" key="1">
    <source>
        <dbReference type="ARBA" id="ARBA00007598"/>
    </source>
</evidence>
<dbReference type="VEuPathDB" id="FungiDB:P170DRAFT_439103"/>
<dbReference type="InterPro" id="IPR006115">
    <property type="entry name" value="6PGDH_NADP-bd"/>
</dbReference>
<dbReference type="GO" id="GO:0003677">
    <property type="term" value="F:DNA binding"/>
    <property type="evidence" value="ECO:0007669"/>
    <property type="project" value="TreeGrafter"/>
</dbReference>
<dbReference type="AlphaFoldDB" id="A0A2I2G3J2"/>
<dbReference type="GO" id="GO:0050661">
    <property type="term" value="F:NADP binding"/>
    <property type="evidence" value="ECO:0007669"/>
    <property type="project" value="InterPro"/>
</dbReference>
<dbReference type="InterPro" id="IPR051265">
    <property type="entry name" value="HIBADH-related_NP60_sf"/>
</dbReference>
<dbReference type="PANTHER" id="PTHR43580">
    <property type="entry name" value="OXIDOREDUCTASE GLYR1-RELATED"/>
    <property type="match status" value="1"/>
</dbReference>
<dbReference type="Pfam" id="PF03446">
    <property type="entry name" value="NAD_binding_2"/>
    <property type="match status" value="1"/>
</dbReference>